<feature type="domain" description="PHB de-polymerase C-terminal" evidence="1">
    <location>
        <begin position="1"/>
        <end position="52"/>
    </location>
</feature>
<evidence type="ECO:0000313" key="2">
    <source>
        <dbReference type="EMBL" id="VAW00502.1"/>
    </source>
</evidence>
<dbReference type="Pfam" id="PF06850">
    <property type="entry name" value="PHB_depo_C"/>
    <property type="match status" value="1"/>
</dbReference>
<dbReference type="InterPro" id="IPR009656">
    <property type="entry name" value="PHB_depo_C"/>
</dbReference>
<reference evidence="2" key="1">
    <citation type="submission" date="2018-06" db="EMBL/GenBank/DDBJ databases">
        <authorList>
            <person name="Zhirakovskaya E."/>
        </authorList>
    </citation>
    <scope>NUCLEOTIDE SEQUENCE</scope>
</reference>
<gene>
    <name evidence="2" type="ORF">MNBD_ALPHA05-2338</name>
</gene>
<proteinExistence type="predicted"/>
<organism evidence="2">
    <name type="scientific">hydrothermal vent metagenome</name>
    <dbReference type="NCBI Taxonomy" id="652676"/>
    <lineage>
        <taxon>unclassified sequences</taxon>
        <taxon>metagenomes</taxon>
        <taxon>ecological metagenomes</taxon>
    </lineage>
</organism>
<name>A0A3B0SD35_9ZZZZ</name>
<protein>
    <recommendedName>
        <fullName evidence="1">PHB de-polymerase C-terminal domain-containing protein</fullName>
    </recommendedName>
</protein>
<dbReference type="EMBL" id="UOEH01000310">
    <property type="protein sequence ID" value="VAW00502.1"/>
    <property type="molecule type" value="Genomic_DNA"/>
</dbReference>
<accession>A0A3B0SD35</accession>
<feature type="non-terminal residue" evidence="2">
    <location>
        <position position="1"/>
    </location>
</feature>
<sequence length="69" mass="7667">GIGQTQAAHALCANIPDDMQLDYVQPAVGHYGVFNGSRWRQEIQPKVAKFMRLAEAKAERRAPQKMAAE</sequence>
<evidence type="ECO:0000259" key="1">
    <source>
        <dbReference type="Pfam" id="PF06850"/>
    </source>
</evidence>
<dbReference type="AlphaFoldDB" id="A0A3B0SD35"/>